<gene>
    <name evidence="1" type="ORF">LCGC14_2301350</name>
</gene>
<protein>
    <submittedName>
        <fullName evidence="1">Uncharacterized protein</fullName>
    </submittedName>
</protein>
<reference evidence="1" key="1">
    <citation type="journal article" date="2015" name="Nature">
        <title>Complex archaea that bridge the gap between prokaryotes and eukaryotes.</title>
        <authorList>
            <person name="Spang A."/>
            <person name="Saw J.H."/>
            <person name="Jorgensen S.L."/>
            <person name="Zaremba-Niedzwiedzka K."/>
            <person name="Martijn J."/>
            <person name="Lind A.E."/>
            <person name="van Eijk R."/>
            <person name="Schleper C."/>
            <person name="Guy L."/>
            <person name="Ettema T.J."/>
        </authorList>
    </citation>
    <scope>NUCLEOTIDE SEQUENCE</scope>
</reference>
<dbReference type="EMBL" id="LAZR01032449">
    <property type="protein sequence ID" value="KKL50850.1"/>
    <property type="molecule type" value="Genomic_DNA"/>
</dbReference>
<dbReference type="AlphaFoldDB" id="A0A0F9F0T6"/>
<organism evidence="1">
    <name type="scientific">marine sediment metagenome</name>
    <dbReference type="NCBI Taxonomy" id="412755"/>
    <lineage>
        <taxon>unclassified sequences</taxon>
        <taxon>metagenomes</taxon>
        <taxon>ecological metagenomes</taxon>
    </lineage>
</organism>
<name>A0A0F9F0T6_9ZZZZ</name>
<proteinExistence type="predicted"/>
<evidence type="ECO:0000313" key="1">
    <source>
        <dbReference type="EMBL" id="KKL50850.1"/>
    </source>
</evidence>
<feature type="non-terminal residue" evidence="1">
    <location>
        <position position="28"/>
    </location>
</feature>
<accession>A0A0F9F0T6</accession>
<comment type="caution">
    <text evidence="1">The sequence shown here is derived from an EMBL/GenBank/DDBJ whole genome shotgun (WGS) entry which is preliminary data.</text>
</comment>
<sequence>MARRSAMTMGFLGPLETGKFQFAQLGQQ</sequence>